<keyword evidence="9" id="KW-1185">Reference proteome</keyword>
<keyword evidence="5 6" id="KW-0482">Metalloprotease</keyword>
<evidence type="ECO:0000313" key="8">
    <source>
        <dbReference type="EMBL" id="KAK1744665.1"/>
    </source>
</evidence>
<dbReference type="EMBL" id="JATAAI010000006">
    <property type="protein sequence ID" value="KAK1744665.1"/>
    <property type="molecule type" value="Genomic_DNA"/>
</dbReference>
<dbReference type="GO" id="GO:0034982">
    <property type="term" value="P:mitochondrial protein processing"/>
    <property type="evidence" value="ECO:0007669"/>
    <property type="project" value="TreeGrafter"/>
</dbReference>
<evidence type="ECO:0000256" key="6">
    <source>
        <dbReference type="RuleBase" id="RU364057"/>
    </source>
</evidence>
<evidence type="ECO:0000256" key="7">
    <source>
        <dbReference type="SAM" id="MobiDB-lite"/>
    </source>
</evidence>
<dbReference type="PANTHER" id="PTHR21711">
    <property type="entry name" value="MITOCHONDRIAL INNER MEMBRANE PROTEASE"/>
    <property type="match status" value="1"/>
</dbReference>
<evidence type="ECO:0000256" key="3">
    <source>
        <dbReference type="ARBA" id="ARBA00022723"/>
    </source>
</evidence>
<proteinExistence type="inferred from homology"/>
<comment type="similarity">
    <text evidence="1 6">Belongs to the peptidase M76 family.</text>
</comment>
<gene>
    <name evidence="8" type="ORF">QTG54_003956</name>
</gene>
<dbReference type="GO" id="GO:0005739">
    <property type="term" value="C:mitochondrion"/>
    <property type="evidence" value="ECO:0007669"/>
    <property type="project" value="GOC"/>
</dbReference>
<reference evidence="8" key="1">
    <citation type="submission" date="2023-06" db="EMBL/GenBank/DDBJ databases">
        <title>Survivors Of The Sea: Transcriptome response of Skeletonema marinoi to long-term dormancy.</title>
        <authorList>
            <person name="Pinder M.I.M."/>
            <person name="Kourtchenko O."/>
            <person name="Robertson E.K."/>
            <person name="Larsson T."/>
            <person name="Maumus F."/>
            <person name="Osuna-Cruz C.M."/>
            <person name="Vancaester E."/>
            <person name="Stenow R."/>
            <person name="Vandepoele K."/>
            <person name="Ploug H."/>
            <person name="Bruchert V."/>
            <person name="Godhe A."/>
            <person name="Topel M."/>
        </authorList>
    </citation>
    <scope>NUCLEOTIDE SEQUENCE</scope>
    <source>
        <strain evidence="8">R05AC</strain>
    </source>
</reference>
<feature type="compositionally biased region" description="Basic and acidic residues" evidence="7">
    <location>
        <begin position="31"/>
        <end position="43"/>
    </location>
</feature>
<protein>
    <recommendedName>
        <fullName evidence="6">Mitochondrial inner membrane protease ATP23</fullName>
        <ecNumber evidence="6">3.4.24.-</ecNumber>
    </recommendedName>
</protein>
<dbReference type="Proteomes" id="UP001224775">
    <property type="component" value="Unassembled WGS sequence"/>
</dbReference>
<dbReference type="AlphaFoldDB" id="A0AAD8YGI8"/>
<dbReference type="EC" id="3.4.24.-" evidence="6"/>
<evidence type="ECO:0000256" key="5">
    <source>
        <dbReference type="ARBA" id="ARBA00023049"/>
    </source>
</evidence>
<evidence type="ECO:0000256" key="4">
    <source>
        <dbReference type="ARBA" id="ARBA00022801"/>
    </source>
</evidence>
<sequence>MQSSDTTKASASSSSNSEEEASIIDSITARESQKTAEQKAQDKSTCEQYVQNGLKRDVTVQFLYERLLKLGCRPPDDLIRCVDCGTKPVAAGFGVVEEIDVSTTADSSTTTTRKANGGNSSSSCAQTQQEINTLIAKQNDGAATLKLLPDIFLCQQNIQNETHARESMAHELIHAIDMCRTKMDPINNCIHMACTEIRAENLAGECHWLRELQRGRMGTNFVGHGAECVKRRAIRSVKANPNCAEKAADYVDAAFDRCFKDTFPFDRHPNLR</sequence>
<keyword evidence="3 6" id="KW-0479">Metal-binding</keyword>
<organism evidence="8 9">
    <name type="scientific">Skeletonema marinoi</name>
    <dbReference type="NCBI Taxonomy" id="267567"/>
    <lineage>
        <taxon>Eukaryota</taxon>
        <taxon>Sar</taxon>
        <taxon>Stramenopiles</taxon>
        <taxon>Ochrophyta</taxon>
        <taxon>Bacillariophyta</taxon>
        <taxon>Coscinodiscophyceae</taxon>
        <taxon>Thalassiosirophycidae</taxon>
        <taxon>Thalassiosirales</taxon>
        <taxon>Skeletonemataceae</taxon>
        <taxon>Skeletonema</taxon>
        <taxon>Skeletonema marinoi-dohrnii complex</taxon>
    </lineage>
</organism>
<keyword evidence="2 6" id="KW-0645">Protease</keyword>
<feature type="compositionally biased region" description="Polar residues" evidence="7">
    <location>
        <begin position="113"/>
        <end position="124"/>
    </location>
</feature>
<feature type="compositionally biased region" description="Low complexity" evidence="7">
    <location>
        <begin position="1"/>
        <end position="16"/>
    </location>
</feature>
<feature type="region of interest" description="Disordered" evidence="7">
    <location>
        <begin position="102"/>
        <end position="124"/>
    </location>
</feature>
<comment type="caution">
    <text evidence="8">The sequence shown here is derived from an EMBL/GenBank/DDBJ whole genome shotgun (WGS) entry which is preliminary data.</text>
</comment>
<dbReference type="GO" id="GO:0033615">
    <property type="term" value="P:mitochondrial proton-transporting ATP synthase complex assembly"/>
    <property type="evidence" value="ECO:0007669"/>
    <property type="project" value="TreeGrafter"/>
</dbReference>
<name>A0AAD8YGI8_9STRA</name>
<dbReference type="GO" id="GO:0004222">
    <property type="term" value="F:metalloendopeptidase activity"/>
    <property type="evidence" value="ECO:0007669"/>
    <property type="project" value="InterPro"/>
</dbReference>
<evidence type="ECO:0000256" key="2">
    <source>
        <dbReference type="ARBA" id="ARBA00022670"/>
    </source>
</evidence>
<dbReference type="InterPro" id="IPR019165">
    <property type="entry name" value="Peptidase_M76_ATP23"/>
</dbReference>
<evidence type="ECO:0000256" key="1">
    <source>
        <dbReference type="ARBA" id="ARBA00009915"/>
    </source>
</evidence>
<feature type="compositionally biased region" description="Low complexity" evidence="7">
    <location>
        <begin position="102"/>
        <end position="112"/>
    </location>
</feature>
<keyword evidence="4 6" id="KW-0378">Hydrolase</keyword>
<feature type="region of interest" description="Disordered" evidence="7">
    <location>
        <begin position="1"/>
        <end position="43"/>
    </location>
</feature>
<dbReference type="GO" id="GO:0046872">
    <property type="term" value="F:metal ion binding"/>
    <property type="evidence" value="ECO:0007669"/>
    <property type="project" value="UniProtKB-KW"/>
</dbReference>
<dbReference type="PANTHER" id="PTHR21711:SF0">
    <property type="entry name" value="MITOCHONDRIAL INNER MEMBRANE PROTEASE ATP23 HOMOLOG"/>
    <property type="match status" value="1"/>
</dbReference>
<evidence type="ECO:0000313" key="9">
    <source>
        <dbReference type="Proteomes" id="UP001224775"/>
    </source>
</evidence>
<accession>A0AAD8YGI8</accession>
<dbReference type="Pfam" id="PF09768">
    <property type="entry name" value="Peptidase_M76"/>
    <property type="match status" value="1"/>
</dbReference>